<protein>
    <submittedName>
        <fullName evidence="9">Phosphonate ABC transporter, permease PhnE</fullName>
    </submittedName>
</protein>
<feature type="transmembrane region" description="Helical" evidence="7">
    <location>
        <begin position="90"/>
        <end position="108"/>
    </location>
</feature>
<evidence type="ECO:0000256" key="6">
    <source>
        <dbReference type="ARBA" id="ARBA00023136"/>
    </source>
</evidence>
<evidence type="ECO:0000256" key="4">
    <source>
        <dbReference type="ARBA" id="ARBA00022692"/>
    </source>
</evidence>
<dbReference type="EMBL" id="AGZD01000001">
    <property type="protein sequence ID" value="EKB56148.1"/>
    <property type="molecule type" value="Genomic_DNA"/>
</dbReference>
<evidence type="ECO:0000256" key="5">
    <source>
        <dbReference type="ARBA" id="ARBA00022989"/>
    </source>
</evidence>
<evidence type="ECO:0000313" key="9">
    <source>
        <dbReference type="EMBL" id="EKB56148.1"/>
    </source>
</evidence>
<evidence type="ECO:0000256" key="3">
    <source>
        <dbReference type="ARBA" id="ARBA00022475"/>
    </source>
</evidence>
<comment type="similarity">
    <text evidence="7">Belongs to the binding-protein-dependent transport system permease family.</text>
</comment>
<reference evidence="9 10" key="1">
    <citation type="submission" date="2012-07" db="EMBL/GenBank/DDBJ databases">
        <title>The Genome Sequence of Facklamia hominis CCUG 36813.</title>
        <authorList>
            <consortium name="The Broad Institute Genome Sequencing Platform"/>
            <person name="Earl A."/>
            <person name="Ward D."/>
            <person name="Feldgarden M."/>
            <person name="Gevers D."/>
            <person name="Huys G."/>
            <person name="Walker B."/>
            <person name="Young S.K."/>
            <person name="Zeng Q."/>
            <person name="Gargeya S."/>
            <person name="Fitzgerald M."/>
            <person name="Haas B."/>
            <person name="Abouelleil A."/>
            <person name="Alvarado L."/>
            <person name="Arachchi H.M."/>
            <person name="Berlin A.M."/>
            <person name="Chapman S.B."/>
            <person name="Goldberg J."/>
            <person name="Griggs A."/>
            <person name="Gujja S."/>
            <person name="Hansen M."/>
            <person name="Howarth C."/>
            <person name="Imamovic A."/>
            <person name="Larimer J."/>
            <person name="McCowen C."/>
            <person name="Montmayeur A."/>
            <person name="Murphy C."/>
            <person name="Neiman D."/>
            <person name="Pearson M."/>
            <person name="Priest M."/>
            <person name="Roberts A."/>
            <person name="Saif S."/>
            <person name="Shea T."/>
            <person name="Sisk P."/>
            <person name="Sykes S."/>
            <person name="Wortman J."/>
            <person name="Nusbaum C."/>
            <person name="Birren B."/>
        </authorList>
    </citation>
    <scope>NUCLEOTIDE SEQUENCE [LARGE SCALE GENOMIC DNA]</scope>
    <source>
        <strain evidence="9 10">CCUG 36813</strain>
    </source>
</reference>
<dbReference type="PANTHER" id="PTHR30043:SF1">
    <property type="entry name" value="ABC TRANSPORT SYSTEM PERMEASE PROTEIN P69"/>
    <property type="match status" value="1"/>
</dbReference>
<dbReference type="GO" id="GO:0005886">
    <property type="term" value="C:plasma membrane"/>
    <property type="evidence" value="ECO:0007669"/>
    <property type="project" value="UniProtKB-SubCell"/>
</dbReference>
<dbReference type="OrthoDB" id="9808005at2"/>
<feature type="transmembrane region" description="Helical" evidence="7">
    <location>
        <begin position="247"/>
        <end position="265"/>
    </location>
</feature>
<dbReference type="HOGENOM" id="CLU_064254_1_2_9"/>
<keyword evidence="2 7" id="KW-0813">Transport</keyword>
<organism evidence="9 10">
    <name type="scientific">Facklamia hominis CCUG 36813</name>
    <dbReference type="NCBI Taxonomy" id="883111"/>
    <lineage>
        <taxon>Bacteria</taxon>
        <taxon>Bacillati</taxon>
        <taxon>Bacillota</taxon>
        <taxon>Bacilli</taxon>
        <taxon>Lactobacillales</taxon>
        <taxon>Aerococcaceae</taxon>
        <taxon>Facklamia</taxon>
    </lineage>
</organism>
<proteinExistence type="inferred from homology"/>
<dbReference type="PANTHER" id="PTHR30043">
    <property type="entry name" value="PHOSPHONATES TRANSPORT SYSTEM PERMEASE PROTEIN"/>
    <property type="match status" value="1"/>
</dbReference>
<comment type="subcellular location">
    <subcellularLocation>
        <location evidence="1 7">Cell membrane</location>
        <topology evidence="1 7">Multi-pass membrane protein</topology>
    </subcellularLocation>
</comment>
<dbReference type="GO" id="GO:0015416">
    <property type="term" value="F:ABC-type phosphonate transporter activity"/>
    <property type="evidence" value="ECO:0007669"/>
    <property type="project" value="InterPro"/>
</dbReference>
<dbReference type="NCBIfam" id="TIGR01097">
    <property type="entry name" value="PhnE"/>
    <property type="match status" value="1"/>
</dbReference>
<dbReference type="Pfam" id="PF00528">
    <property type="entry name" value="BPD_transp_1"/>
    <property type="match status" value="1"/>
</dbReference>
<keyword evidence="5 7" id="KW-1133">Transmembrane helix</keyword>
<dbReference type="InterPro" id="IPR000515">
    <property type="entry name" value="MetI-like"/>
</dbReference>
<evidence type="ECO:0000256" key="7">
    <source>
        <dbReference type="RuleBase" id="RU363032"/>
    </source>
</evidence>
<feature type="transmembrane region" description="Helical" evidence="7">
    <location>
        <begin position="217"/>
        <end position="235"/>
    </location>
</feature>
<dbReference type="AlphaFoldDB" id="K1M199"/>
<keyword evidence="10" id="KW-1185">Reference proteome</keyword>
<name>K1M199_9LACT</name>
<dbReference type="RefSeq" id="WP_006907433.1">
    <property type="nucleotide sequence ID" value="NZ_JH932292.1"/>
</dbReference>
<keyword evidence="6 7" id="KW-0472">Membrane</keyword>
<evidence type="ECO:0000256" key="2">
    <source>
        <dbReference type="ARBA" id="ARBA00022448"/>
    </source>
</evidence>
<feature type="transmembrane region" description="Helical" evidence="7">
    <location>
        <begin position="120"/>
        <end position="143"/>
    </location>
</feature>
<dbReference type="SUPFAM" id="SSF161098">
    <property type="entry name" value="MetI-like"/>
    <property type="match status" value="1"/>
</dbReference>
<dbReference type="Gene3D" id="1.10.3720.10">
    <property type="entry name" value="MetI-like"/>
    <property type="match status" value="1"/>
</dbReference>
<dbReference type="InterPro" id="IPR035906">
    <property type="entry name" value="MetI-like_sf"/>
</dbReference>
<evidence type="ECO:0000256" key="1">
    <source>
        <dbReference type="ARBA" id="ARBA00004651"/>
    </source>
</evidence>
<keyword evidence="3" id="KW-1003">Cell membrane</keyword>
<dbReference type="InterPro" id="IPR005769">
    <property type="entry name" value="PhnE/PtxC"/>
</dbReference>
<comment type="caution">
    <text evidence="9">The sequence shown here is derived from an EMBL/GenBank/DDBJ whole genome shotgun (WGS) entry which is preliminary data.</text>
</comment>
<feature type="transmembrane region" description="Helical" evidence="7">
    <location>
        <begin position="192"/>
        <end position="211"/>
    </location>
</feature>
<dbReference type="PROSITE" id="PS50928">
    <property type="entry name" value="ABC_TM1"/>
    <property type="match status" value="1"/>
</dbReference>
<dbReference type="STRING" id="883111.HMPREF9706_00131"/>
<dbReference type="PATRIC" id="fig|883111.3.peg.129"/>
<dbReference type="CDD" id="cd06261">
    <property type="entry name" value="TM_PBP2"/>
    <property type="match status" value="1"/>
</dbReference>
<evidence type="ECO:0000313" key="10">
    <source>
        <dbReference type="Proteomes" id="UP000004465"/>
    </source>
</evidence>
<sequence length="273" mass="30658">MTLYDKIFKPKNYQLSNGKMIQEKKSRTPLYLLLTIIILIIALKVTEFSLETILSKGKNVIVMLEAMFHPDWDYLPKVIEPLFDTLKMSFFGSFIGSLLALPAAFLAANNMVKVPLINWLIKLLFTLIRTIPTLVSALIATYIFGLGTLAGTVAIFLFSFSYIGKIMYEEIETVNMGAHEAMISMGFSESSAFLKGIIPLIMPTYISTSLFNFEGNVRYASILGYVGAGGLGLLINENIGWRDYERVGTILFSLLITVFIIEQISRYCRHKLS</sequence>
<feature type="transmembrane region" description="Helical" evidence="7">
    <location>
        <begin position="149"/>
        <end position="168"/>
    </location>
</feature>
<feature type="transmembrane region" description="Helical" evidence="7">
    <location>
        <begin position="29"/>
        <end position="46"/>
    </location>
</feature>
<evidence type="ECO:0000259" key="8">
    <source>
        <dbReference type="PROSITE" id="PS50928"/>
    </source>
</evidence>
<dbReference type="Proteomes" id="UP000004465">
    <property type="component" value="Unassembled WGS sequence"/>
</dbReference>
<gene>
    <name evidence="9" type="ORF">HMPREF9706_00131</name>
</gene>
<accession>K1M199</accession>
<feature type="domain" description="ABC transmembrane type-1" evidence="8">
    <location>
        <begin position="82"/>
        <end position="265"/>
    </location>
</feature>
<keyword evidence="4 7" id="KW-0812">Transmembrane</keyword>